<reference evidence="1" key="2">
    <citation type="journal article" date="2022" name="Nat. Biotechnol.">
        <title>Carbon-negative production of acetone and isopropanol by gas fermentation at industrial pilot scale.</title>
        <authorList>
            <person name="Liew F.E."/>
            <person name="Nogle R."/>
            <person name="Abdalla T."/>
            <person name="Rasor B.J."/>
            <person name="Canter C."/>
            <person name="Jensen R.O."/>
            <person name="Wang L."/>
            <person name="Strutz J."/>
            <person name="Chirania P."/>
            <person name="De Tissera S."/>
            <person name="Mueller A.P."/>
            <person name="Ruan Z."/>
            <person name="Gao A."/>
            <person name="Tran L."/>
            <person name="Engle N.L."/>
            <person name="Bromley J.C."/>
            <person name="Daniell J."/>
            <person name="Conrado R."/>
            <person name="Tschaplinski T.J."/>
            <person name="Giannone R.J."/>
            <person name="Hettich R.L."/>
            <person name="Karim A.S."/>
            <person name="Simpson S.D."/>
            <person name="Brown S.D."/>
            <person name="Leang C."/>
            <person name="Jewett M.C."/>
            <person name="Kopke M."/>
        </authorList>
    </citation>
    <scope>NUCLEOTIDE SEQUENCE</scope>
    <source>
        <strain evidence="1">DJ015</strain>
    </source>
</reference>
<accession>A0AAW3WFW2</accession>
<comment type="caution">
    <text evidence="1">The sequence shown here is derived from an EMBL/GenBank/DDBJ whole genome shotgun (WGS) entry which is preliminary data.</text>
</comment>
<evidence type="ECO:0000313" key="2">
    <source>
        <dbReference type="Proteomes" id="UP001194098"/>
    </source>
</evidence>
<dbReference type="RefSeq" id="WP_077868863.1">
    <property type="nucleotide sequence ID" value="NZ_BKAK01000026.1"/>
</dbReference>
<sequence>MFSGFNLMLNEKDFECFSKSFDYYKNIGEKHLNEKKVSLENEIEKYINNSDDIIKGTELQKDWFPLIEEVDIFISHSHTDKELAVAFAGYIYITYGLMCFIDSCVWGYADNLLEKLNSIYSDKKENFDGAVYNHNKCNIVSQHVNTMLSIALHNMIDKTEAVMLLNTENSISKSGNINDIKTYSPWLYTEINCTDIVRKKPLITYRDYKNINKKASLNESKFFSLITIAYDITLNHLVDMDIKSIKRWEERYKKNDTYDKYPLDALYEDTHKNALDAAISSHENGSASIIKEYFKDKSNSRIKKYDKNGCDRELEEHCESNGKISFDEIMNDGFTRIMSETNRCKSCKYYYCEKCCCYYDDECQCFQEISADSSCDLE</sequence>
<protein>
    <recommendedName>
        <fullName evidence="3">TIR domain-containing protein</fullName>
    </recommendedName>
</protein>
<evidence type="ECO:0008006" key="3">
    <source>
        <dbReference type="Google" id="ProtNLM"/>
    </source>
</evidence>
<evidence type="ECO:0000313" key="1">
    <source>
        <dbReference type="EMBL" id="MBC2477621.1"/>
    </source>
</evidence>
<dbReference type="Proteomes" id="UP001194098">
    <property type="component" value="Unassembled WGS sequence"/>
</dbReference>
<dbReference type="GeneID" id="66345215"/>
<proteinExistence type="predicted"/>
<dbReference type="AlphaFoldDB" id="A0AAW3WFW2"/>
<name>A0AAW3WFW2_CLOBE</name>
<gene>
    <name evidence="1" type="ORF">HGI39_23585</name>
</gene>
<reference evidence="1" key="1">
    <citation type="submission" date="2020-04" db="EMBL/GenBank/DDBJ databases">
        <authorList>
            <person name="Brown S."/>
        </authorList>
    </citation>
    <scope>NUCLEOTIDE SEQUENCE</scope>
    <source>
        <strain evidence="1">DJ015</strain>
    </source>
</reference>
<organism evidence="1 2">
    <name type="scientific">Clostridium beijerinckii</name>
    <name type="common">Clostridium MP</name>
    <dbReference type="NCBI Taxonomy" id="1520"/>
    <lineage>
        <taxon>Bacteria</taxon>
        <taxon>Bacillati</taxon>
        <taxon>Bacillota</taxon>
        <taxon>Clostridia</taxon>
        <taxon>Eubacteriales</taxon>
        <taxon>Clostridiaceae</taxon>
        <taxon>Clostridium</taxon>
    </lineage>
</organism>
<dbReference type="EMBL" id="JABAGV010000106">
    <property type="protein sequence ID" value="MBC2477621.1"/>
    <property type="molecule type" value="Genomic_DNA"/>
</dbReference>